<evidence type="ECO:0000256" key="5">
    <source>
        <dbReference type="ARBA" id="ARBA00023136"/>
    </source>
</evidence>
<keyword evidence="7" id="KW-1185">Reference proteome</keyword>
<dbReference type="InterPro" id="IPR004345">
    <property type="entry name" value="TB2_DP1_HVA22"/>
</dbReference>
<feature type="transmembrane region" description="Helical" evidence="6">
    <location>
        <begin position="110"/>
        <end position="133"/>
    </location>
</feature>
<feature type="transmembrane region" description="Helical" evidence="6">
    <location>
        <begin position="35"/>
        <end position="62"/>
    </location>
</feature>
<reference evidence="8" key="1">
    <citation type="submission" date="2025-08" db="UniProtKB">
        <authorList>
            <consortium name="RefSeq"/>
        </authorList>
    </citation>
    <scope>IDENTIFICATION</scope>
    <source>
        <tissue evidence="8">Thorax and Abdomen</tissue>
    </source>
</reference>
<name>A0ABM3G5Q9_NEOLC</name>
<dbReference type="RefSeq" id="XP_046595602.1">
    <property type="nucleotide sequence ID" value="XM_046739646.1"/>
</dbReference>
<organism evidence="7 8">
    <name type="scientific">Neodiprion lecontei</name>
    <name type="common">Redheaded pine sawfly</name>
    <dbReference type="NCBI Taxonomy" id="441921"/>
    <lineage>
        <taxon>Eukaryota</taxon>
        <taxon>Metazoa</taxon>
        <taxon>Ecdysozoa</taxon>
        <taxon>Arthropoda</taxon>
        <taxon>Hexapoda</taxon>
        <taxon>Insecta</taxon>
        <taxon>Pterygota</taxon>
        <taxon>Neoptera</taxon>
        <taxon>Endopterygota</taxon>
        <taxon>Hymenoptera</taxon>
        <taxon>Tenthredinoidea</taxon>
        <taxon>Diprionidae</taxon>
        <taxon>Diprioninae</taxon>
        <taxon>Neodiprion</taxon>
    </lineage>
</organism>
<evidence type="ECO:0000256" key="2">
    <source>
        <dbReference type="ARBA" id="ARBA00008573"/>
    </source>
</evidence>
<evidence type="ECO:0000256" key="1">
    <source>
        <dbReference type="ARBA" id="ARBA00004141"/>
    </source>
</evidence>
<evidence type="ECO:0000313" key="7">
    <source>
        <dbReference type="Proteomes" id="UP000829291"/>
    </source>
</evidence>
<evidence type="ECO:0000256" key="6">
    <source>
        <dbReference type="RuleBase" id="RU362006"/>
    </source>
</evidence>
<accession>A0ABM3G5Q9</accession>
<gene>
    <name evidence="8" type="primary">LOC107222093</name>
</gene>
<keyword evidence="8" id="KW-0675">Receptor</keyword>
<dbReference type="PANTHER" id="PTHR12300">
    <property type="entry name" value="HVA22-LIKE PROTEINS"/>
    <property type="match status" value="1"/>
</dbReference>
<proteinExistence type="inferred from homology"/>
<evidence type="ECO:0000256" key="3">
    <source>
        <dbReference type="ARBA" id="ARBA00022692"/>
    </source>
</evidence>
<comment type="similarity">
    <text evidence="2 6">Belongs to the DP1 family.</text>
</comment>
<dbReference type="Pfam" id="PF03134">
    <property type="entry name" value="TB2_DP1_HVA22"/>
    <property type="match status" value="1"/>
</dbReference>
<keyword evidence="3 6" id="KW-0812">Transmembrane</keyword>
<dbReference type="PANTHER" id="PTHR12300:SF161">
    <property type="entry name" value="RECEPTOR EXPRESSION-ENHANCING PROTEIN"/>
    <property type="match status" value="1"/>
</dbReference>
<keyword evidence="4 6" id="KW-1133">Transmembrane helix</keyword>
<protein>
    <recommendedName>
        <fullName evidence="6">Receptor expression-enhancing protein</fullName>
    </recommendedName>
</protein>
<evidence type="ECO:0000313" key="8">
    <source>
        <dbReference type="RefSeq" id="XP_046595602.1"/>
    </source>
</evidence>
<sequence>MAGVARKESVESMDSERNLFHNNLSEKDFFTVIKYASVGFLAVYLVVGIGQQLVCNIIGFLYPAYCSMKALESPQKDDDTKWLTYWVVFAVFTIIEFFADYIVFWLPIYWLIKCLFYVWLMVPIEYNGSLIIYRRVIRPKFLQYQPNLDAMISNARNSAVKMAADVLTNEKKD</sequence>
<dbReference type="Proteomes" id="UP000829291">
    <property type="component" value="Chromosome 5"/>
</dbReference>
<evidence type="ECO:0000256" key="4">
    <source>
        <dbReference type="ARBA" id="ARBA00022989"/>
    </source>
</evidence>
<dbReference type="GeneID" id="107222093"/>
<keyword evidence="5 6" id="KW-0472">Membrane</keyword>
<comment type="subcellular location">
    <subcellularLocation>
        <location evidence="1 6">Membrane</location>
        <topology evidence="1 6">Multi-pass membrane protein</topology>
    </subcellularLocation>
</comment>
<feature type="transmembrane region" description="Helical" evidence="6">
    <location>
        <begin position="83"/>
        <end position="104"/>
    </location>
</feature>